<organism evidence="2 3">
    <name type="scientific">Anthostomella pinea</name>
    <dbReference type="NCBI Taxonomy" id="933095"/>
    <lineage>
        <taxon>Eukaryota</taxon>
        <taxon>Fungi</taxon>
        <taxon>Dikarya</taxon>
        <taxon>Ascomycota</taxon>
        <taxon>Pezizomycotina</taxon>
        <taxon>Sordariomycetes</taxon>
        <taxon>Xylariomycetidae</taxon>
        <taxon>Xylariales</taxon>
        <taxon>Xylariaceae</taxon>
        <taxon>Anthostomella</taxon>
    </lineage>
</organism>
<feature type="compositionally biased region" description="Polar residues" evidence="1">
    <location>
        <begin position="426"/>
        <end position="448"/>
    </location>
</feature>
<keyword evidence="3" id="KW-1185">Reference proteome</keyword>
<dbReference type="EMBL" id="CAUWAG010000012">
    <property type="protein sequence ID" value="CAJ2508492.1"/>
    <property type="molecule type" value="Genomic_DNA"/>
</dbReference>
<evidence type="ECO:0000313" key="2">
    <source>
        <dbReference type="EMBL" id="CAJ2508492.1"/>
    </source>
</evidence>
<accession>A0AAI8YKS2</accession>
<dbReference type="Proteomes" id="UP001295740">
    <property type="component" value="Unassembled WGS sequence"/>
</dbReference>
<feature type="region of interest" description="Disordered" evidence="1">
    <location>
        <begin position="165"/>
        <end position="214"/>
    </location>
</feature>
<feature type="compositionally biased region" description="Basic and acidic residues" evidence="1">
    <location>
        <begin position="320"/>
        <end position="335"/>
    </location>
</feature>
<feature type="compositionally biased region" description="Basic and acidic residues" evidence="1">
    <location>
        <begin position="291"/>
        <end position="306"/>
    </location>
</feature>
<evidence type="ECO:0000313" key="3">
    <source>
        <dbReference type="Proteomes" id="UP001295740"/>
    </source>
</evidence>
<reference evidence="2" key="1">
    <citation type="submission" date="2023-10" db="EMBL/GenBank/DDBJ databases">
        <authorList>
            <person name="Hackl T."/>
        </authorList>
    </citation>
    <scope>NUCLEOTIDE SEQUENCE</scope>
</reference>
<gene>
    <name evidence="2" type="ORF">KHLLAP_LOCUS8960</name>
</gene>
<sequence length="554" mass="60688">MPFIHHPDQIRGEMVFLIEYHHDHPRFPARVQCQCPLIEACTIDLGNGTVDPQLVFYKALITRVSTHAQQAHSREWNIMDNSGTQHTYVPAVRAAWVMWAGLDPTSHVGCGLNLVGVSLESFKAHISMMMHRNERDRLKIQYELYYETVPCSPVPAVDHLHQRAPMGGVDVRSNVSVGSRDGRHSGAAPGIGQSGGHHSDPDTPPLSVLGGMDANTTTETHHAEITGTESARGLDRQVHHLARERYPISQNSMGGEDVNGKVRTEEAINNKAGGEVSTDKTSTEKAVGGKTRTEEAIDTKASEKSSNDGTSSSESVSGKARTEETINAEASEKSSTKATSSGESDWRGRYNSGESDWRGRYNSGRSVWRGRHRTEEAINTEANGESSIKGMSSGESIWRGRYSTEGTSSGESDWRGRYRTEEAINTEANGESSTKGTNSGESANGEAANTNVIKGNGIAATELTMKHLSLDDSKKWTMEIRKGLREMEKLWVKYPNLKYHLFTRKTLEKMASDIRLRVDDIRGYAAEALERDLLGGPEDEPSHQTASAADVGAV</sequence>
<feature type="region of interest" description="Disordered" evidence="1">
    <location>
        <begin position="423"/>
        <end position="448"/>
    </location>
</feature>
<dbReference type="AlphaFoldDB" id="A0AAI8YKS2"/>
<protein>
    <submittedName>
        <fullName evidence="2">Uu.00g135180.m01.CDS01</fullName>
    </submittedName>
</protein>
<name>A0AAI8YKS2_9PEZI</name>
<feature type="region of interest" description="Disordered" evidence="1">
    <location>
        <begin position="267"/>
        <end position="364"/>
    </location>
</feature>
<comment type="caution">
    <text evidence="2">The sequence shown here is derived from an EMBL/GenBank/DDBJ whole genome shotgun (WGS) entry which is preliminary data.</text>
</comment>
<feature type="region of interest" description="Disordered" evidence="1">
    <location>
        <begin position="534"/>
        <end position="554"/>
    </location>
</feature>
<feature type="compositionally biased region" description="Polar residues" evidence="1">
    <location>
        <begin position="307"/>
        <end position="316"/>
    </location>
</feature>
<evidence type="ECO:0000256" key="1">
    <source>
        <dbReference type="SAM" id="MobiDB-lite"/>
    </source>
</evidence>
<proteinExistence type="predicted"/>